<dbReference type="Pfam" id="PF23007">
    <property type="entry name" value="DnaA_N-like_STI"/>
    <property type="match status" value="1"/>
</dbReference>
<proteinExistence type="inferred from homology"/>
<comment type="caution">
    <text evidence="10">The sequence shown here is derived from an EMBL/GenBank/DDBJ whole genome shotgun (WGS) entry which is preliminary data.</text>
</comment>
<dbReference type="GO" id="GO:0009360">
    <property type="term" value="C:DNA polymerase III complex"/>
    <property type="evidence" value="ECO:0007669"/>
    <property type="project" value="InterPro"/>
</dbReference>
<dbReference type="GO" id="GO:0003887">
    <property type="term" value="F:DNA-directed DNA polymerase activity"/>
    <property type="evidence" value="ECO:0007669"/>
    <property type="project" value="InterPro"/>
</dbReference>
<dbReference type="SUPFAM" id="SSF48019">
    <property type="entry name" value="post-AAA+ oligomerization domain-like"/>
    <property type="match status" value="1"/>
</dbReference>
<dbReference type="GO" id="GO:0003689">
    <property type="term" value="F:DNA clamp loader activity"/>
    <property type="evidence" value="ECO:0007669"/>
    <property type="project" value="TreeGrafter"/>
</dbReference>
<feature type="region of interest" description="Disordered" evidence="8">
    <location>
        <begin position="115"/>
        <end position="137"/>
    </location>
</feature>
<feature type="compositionally biased region" description="Polar residues" evidence="8">
    <location>
        <begin position="1059"/>
        <end position="1112"/>
    </location>
</feature>
<dbReference type="GO" id="GO:0005663">
    <property type="term" value="C:DNA replication factor C complex"/>
    <property type="evidence" value="ECO:0007669"/>
    <property type="project" value="TreeGrafter"/>
</dbReference>
<feature type="region of interest" description="Disordered" evidence="8">
    <location>
        <begin position="860"/>
        <end position="879"/>
    </location>
</feature>
<sequence length="1313" mass="146070">MMEDDEPGELPLIRSFHVLKQSKDSSAMKARPNRMVPAIENACESDFKSLEATHDDWRSGTQDHVDMEPSYVEVVCPGQVRKHGHSRITGHLSHHMAGRDVRHQSSYEEVMHPMQSLDSRRGGTKKADGGTSEWHRSQDLRTRDDDVLYDIHRGGSSASHDRTTEWVRSSANQEYSPASVNSYHVRSFAKHEADQDKLQSVQNTAKREKEHKLWTPSNLMLSPFALDLNNDTYRSPHSYSLSLLEEPVEEREEHPFQHGGHPIIVPQRLGTSEARTHRPFSIHDLHHTHRKRTMGRPDVSSSPLIVGTKQTNSDHTRAALSDSEFYEYEVEGIELPIKKDSGRAHVLKSKDVKYNKVHGARKQNIETSMGIRSRVDKIPSSELGQWISTNQISNKPEAGTLPLLAESEDYNGSEDYRSTSLDGDIHRLSMTDLHGELELLECSNAVGPDKNNSGTVVQKTDVECLELFVPEKCKELAVYAEKPRNLCQKYRPKAFEEVVGQHVVSQALSNAILKSKIAPVYLFQGSRGTGKTSAARIFAAALICNSPLEQRPCGLCTECMNVARGKCKEVKEVDAASNNGVERVKALFEQTISEPPVSRYKVFIVDECHVLTTETWNCLLKILEEPPMNVVFVLITTDADQLPRTVVSRCQKFLFPKIRDTEIVRRLEKLAILEGLTIDADTLQLIASRSEGSLRDAETILDQVSLLGQQVNSATVYQLVGSVSDGRVLGLLNSALMADTVSTVQRVRELVDSGVEPLSLMSRLAALITDILAGTFNIPDDQRTGFFRKEKLSEMKLERLRLAMKTLFEAEKQLRTSNERTIWLIAALLQLGPERTLTSPCMHIGSSVSQSPIALDDNETDFDHRSSGRQTWPDAEGTTQNLCSHPFNVENRNVHGCGVYTSSPPFTQDRKSSNVIDDKTHSSNEQSLNDSKLDDVWCKVLERCQSNTLRQLLYSSVRLTSILISEVETVVCLEICNPDDNASCGRSQKRIADLFEAVLGFPVEIKMSLASLPPGPALVRPQVNYLGTSNSGSQTRTLGAHVKRPQQEGQGTEMESEIQKNTTLSEAISGTQHGEQPNDYSYSNPLTSTVQSTRSSQAKGSRSQKTSVESSAFQQLQDFRMSAGTNSAVAAATKDRQGNSDKVVVHANNLNGDMKTFHDDLEEELSDEERGELGETKLLSPEFNGPDDDLQHARWRGRHSTYEGPVVVPVHNIEGRRSSDADVQRRQGKPFNMVQRLSMRSRIRSLPSSDPNSPDRVPNSSHVKAHEKEKVSKSTVEGVPHSPEGAGESSTGRTAHKKGIVKGGFARFFHGRS</sequence>
<feature type="region of interest" description="Disordered" evidence="8">
    <location>
        <begin position="287"/>
        <end position="312"/>
    </location>
</feature>
<feature type="compositionally biased region" description="Basic and acidic residues" evidence="8">
    <location>
        <begin position="118"/>
        <end position="137"/>
    </location>
</feature>
<dbReference type="OrthoDB" id="1911163at2759"/>
<dbReference type="FunFam" id="3.40.50.300:FF:000014">
    <property type="entry name" value="DNA polymerase III subunit gamma/tau"/>
    <property type="match status" value="1"/>
</dbReference>
<keyword evidence="7" id="KW-0175">Coiled coil</keyword>
<dbReference type="InterPro" id="IPR050238">
    <property type="entry name" value="DNA_Rep/Repair_Clamp_Loader"/>
</dbReference>
<feature type="region of interest" description="Disordered" evidence="8">
    <location>
        <begin position="908"/>
        <end position="928"/>
    </location>
</feature>
<keyword evidence="2" id="KW-0150">Chloroplast</keyword>
<feature type="compositionally biased region" description="Basic and acidic residues" evidence="8">
    <location>
        <begin position="908"/>
        <end position="922"/>
    </location>
</feature>
<dbReference type="NCBIfam" id="TIGR02397">
    <property type="entry name" value="dnaX_nterm"/>
    <property type="match status" value="1"/>
</dbReference>
<feature type="compositionally biased region" description="Basic and acidic residues" evidence="8">
    <location>
        <begin position="1213"/>
        <end position="1225"/>
    </location>
</feature>
<dbReference type="GO" id="GO:0006261">
    <property type="term" value="P:DNA-templated DNA replication"/>
    <property type="evidence" value="ECO:0007669"/>
    <property type="project" value="TreeGrafter"/>
</dbReference>
<dbReference type="InterPro" id="IPR008921">
    <property type="entry name" value="DNA_pol3_clamp-load_cplx_C"/>
</dbReference>
<dbReference type="GO" id="GO:0005524">
    <property type="term" value="F:ATP binding"/>
    <property type="evidence" value="ECO:0007669"/>
    <property type="project" value="UniProtKB-KW"/>
</dbReference>
<evidence type="ECO:0000313" key="10">
    <source>
        <dbReference type="EMBL" id="KAH7284272.1"/>
    </source>
</evidence>
<evidence type="ECO:0000259" key="9">
    <source>
        <dbReference type="Pfam" id="PF23007"/>
    </source>
</evidence>
<evidence type="ECO:0000256" key="4">
    <source>
        <dbReference type="ARBA" id="ARBA00022741"/>
    </source>
</evidence>
<dbReference type="CDD" id="cd18137">
    <property type="entry name" value="HLD_clamp_pol_III_gamma_tau"/>
    <property type="match status" value="1"/>
</dbReference>
<name>A0A8T2QJF7_CERRI</name>
<feature type="compositionally biased region" description="Polar residues" evidence="8">
    <location>
        <begin position="1246"/>
        <end position="1262"/>
    </location>
</feature>
<evidence type="ECO:0000256" key="6">
    <source>
        <dbReference type="ARBA" id="ARBA00022840"/>
    </source>
</evidence>
<dbReference type="GO" id="GO:0006281">
    <property type="term" value="P:DNA repair"/>
    <property type="evidence" value="ECO:0007669"/>
    <property type="project" value="TreeGrafter"/>
</dbReference>
<dbReference type="InterPro" id="IPR012763">
    <property type="entry name" value="DNA_pol_III_sug/sutau_N"/>
</dbReference>
<protein>
    <recommendedName>
        <fullName evidence="9">STICHEL DnaA-N-like alpha-beta domain-containing protein</fullName>
    </recommendedName>
</protein>
<evidence type="ECO:0000256" key="2">
    <source>
        <dbReference type="ARBA" id="ARBA00022528"/>
    </source>
</evidence>
<dbReference type="Gene3D" id="3.40.50.300">
    <property type="entry name" value="P-loop containing nucleotide triphosphate hydrolases"/>
    <property type="match status" value="1"/>
</dbReference>
<dbReference type="Gene3D" id="1.10.8.60">
    <property type="match status" value="1"/>
</dbReference>
<feature type="compositionally biased region" description="Polar residues" evidence="8">
    <location>
        <begin position="299"/>
        <end position="311"/>
    </location>
</feature>
<dbReference type="PANTHER" id="PTHR11669:SF0">
    <property type="entry name" value="PROTEIN STICHEL-LIKE 2"/>
    <property type="match status" value="1"/>
</dbReference>
<dbReference type="InterPro" id="IPR054506">
    <property type="entry name" value="DnaA_N-like_STI"/>
</dbReference>
<dbReference type="PANTHER" id="PTHR11669">
    <property type="entry name" value="REPLICATION FACTOR C / DNA POLYMERASE III GAMMA-TAU SUBUNIT"/>
    <property type="match status" value="1"/>
</dbReference>
<evidence type="ECO:0000256" key="7">
    <source>
        <dbReference type="ARBA" id="ARBA00023054"/>
    </source>
</evidence>
<keyword evidence="5" id="KW-0862">Zinc</keyword>
<dbReference type="InterPro" id="IPR027417">
    <property type="entry name" value="P-loop_NTPase"/>
</dbReference>
<evidence type="ECO:0000256" key="8">
    <source>
        <dbReference type="SAM" id="MobiDB-lite"/>
    </source>
</evidence>
<dbReference type="Pfam" id="PF13177">
    <property type="entry name" value="DNA_pol3_delta2"/>
    <property type="match status" value="1"/>
</dbReference>
<dbReference type="FunFam" id="1.10.8.60:FF:000013">
    <property type="entry name" value="DNA polymerase III subunit gamma/tau"/>
    <property type="match status" value="1"/>
</dbReference>
<keyword evidence="2" id="KW-0934">Plastid</keyword>
<gene>
    <name evidence="10" type="ORF">KP509_34G046100</name>
</gene>
<comment type="similarity">
    <text evidence="1">Belongs to the DnaX/STICHEL family.</text>
</comment>
<feature type="region of interest" description="Disordered" evidence="8">
    <location>
        <begin position="1212"/>
        <end position="1313"/>
    </location>
</feature>
<evidence type="ECO:0000256" key="5">
    <source>
        <dbReference type="ARBA" id="ARBA00022833"/>
    </source>
</evidence>
<organism evidence="10 11">
    <name type="scientific">Ceratopteris richardii</name>
    <name type="common">Triangle waterfern</name>
    <dbReference type="NCBI Taxonomy" id="49495"/>
    <lineage>
        <taxon>Eukaryota</taxon>
        <taxon>Viridiplantae</taxon>
        <taxon>Streptophyta</taxon>
        <taxon>Embryophyta</taxon>
        <taxon>Tracheophyta</taxon>
        <taxon>Polypodiopsida</taxon>
        <taxon>Polypodiidae</taxon>
        <taxon>Polypodiales</taxon>
        <taxon>Pteridineae</taxon>
        <taxon>Pteridaceae</taxon>
        <taxon>Parkerioideae</taxon>
        <taxon>Ceratopteris</taxon>
    </lineage>
</organism>
<keyword evidence="11" id="KW-1185">Reference proteome</keyword>
<dbReference type="SUPFAM" id="SSF52540">
    <property type="entry name" value="P-loop containing nucleoside triphosphate hydrolases"/>
    <property type="match status" value="1"/>
</dbReference>
<dbReference type="GO" id="GO:0046872">
    <property type="term" value="F:metal ion binding"/>
    <property type="evidence" value="ECO:0007669"/>
    <property type="project" value="UniProtKB-KW"/>
</dbReference>
<dbReference type="GO" id="GO:0003677">
    <property type="term" value="F:DNA binding"/>
    <property type="evidence" value="ECO:0007669"/>
    <property type="project" value="InterPro"/>
</dbReference>
<feature type="compositionally biased region" description="Polar residues" evidence="8">
    <location>
        <begin position="1028"/>
        <end position="1037"/>
    </location>
</feature>
<keyword evidence="6" id="KW-0067">ATP-binding</keyword>
<evidence type="ECO:0000256" key="3">
    <source>
        <dbReference type="ARBA" id="ARBA00022723"/>
    </source>
</evidence>
<reference evidence="10" key="1">
    <citation type="submission" date="2021-08" db="EMBL/GenBank/DDBJ databases">
        <title>WGS assembly of Ceratopteris richardii.</title>
        <authorList>
            <person name="Marchant D.B."/>
            <person name="Chen G."/>
            <person name="Jenkins J."/>
            <person name="Shu S."/>
            <person name="Leebens-Mack J."/>
            <person name="Grimwood J."/>
            <person name="Schmutz J."/>
            <person name="Soltis P."/>
            <person name="Soltis D."/>
            <person name="Chen Z.-H."/>
        </authorList>
    </citation>
    <scope>NUCLEOTIDE SEQUENCE</scope>
    <source>
        <strain evidence="10">Whitten #5841</strain>
        <tissue evidence="10">Leaf</tissue>
    </source>
</reference>
<accession>A0A8T2QJF7</accession>
<evidence type="ECO:0000256" key="1">
    <source>
        <dbReference type="ARBA" id="ARBA00006360"/>
    </source>
</evidence>
<dbReference type="InterPro" id="IPR045085">
    <property type="entry name" value="HLD_clamp_pol_III_gamma_tau"/>
</dbReference>
<dbReference type="CDD" id="cd00009">
    <property type="entry name" value="AAA"/>
    <property type="match status" value="1"/>
</dbReference>
<dbReference type="Proteomes" id="UP000825935">
    <property type="component" value="Chromosome 34"/>
</dbReference>
<keyword evidence="3" id="KW-0479">Metal-binding</keyword>
<evidence type="ECO:0000313" key="11">
    <source>
        <dbReference type="Proteomes" id="UP000825935"/>
    </source>
</evidence>
<keyword evidence="4" id="KW-0547">Nucleotide-binding</keyword>
<feature type="domain" description="STICHEL DnaA-N-like alpha-beta" evidence="9">
    <location>
        <begin position="925"/>
        <end position="1009"/>
    </location>
</feature>
<feature type="region of interest" description="Disordered" evidence="8">
    <location>
        <begin position="1028"/>
        <end position="1112"/>
    </location>
</feature>
<dbReference type="EMBL" id="CM035439">
    <property type="protein sequence ID" value="KAH7284272.1"/>
    <property type="molecule type" value="Genomic_DNA"/>
</dbReference>